<accession>A0ACA9LQS7</accession>
<sequence length="400" mass="45199">MSSVFCVISYIKTVSDNGKTWSGVAVYRTSDTEFNEYKFKAFCTNELSLIEDICKTNISLVIGRFVIENDELNVTIAQHVPLNILTINDESTIYDLPIALAFGIFSAPIQDPSMPERNGAIFRLKKDVYNSLTSTTVPMAVVCKYNPQAKVIDWCYQSSGTIKSQTNTESNHPYQCGKRSRDDELDKIAEKFDLRQKSSSPPLKRQTQKNYEKMRQDASLSEITVTSSELTRSEKLTNTLRNNKETVIDLDNGDDEFGLSLREVDLKLKISNTTKLNHMIRNIRGSSNRNYKNNQTVTVNDNNNEGIDLLTNDMDLNMEIQKSTNLKCSTKNLQETKKGTLSNRNEVLNKELNEIAVQPENINVITKTKNAISKDNNPMDNQVKNFTNNAAIEISESLDV</sequence>
<keyword evidence="2" id="KW-1185">Reference proteome</keyword>
<evidence type="ECO:0000313" key="2">
    <source>
        <dbReference type="Proteomes" id="UP000789366"/>
    </source>
</evidence>
<organism evidence="1 2">
    <name type="scientific">Cetraspora pellucida</name>
    <dbReference type="NCBI Taxonomy" id="1433469"/>
    <lineage>
        <taxon>Eukaryota</taxon>
        <taxon>Fungi</taxon>
        <taxon>Fungi incertae sedis</taxon>
        <taxon>Mucoromycota</taxon>
        <taxon>Glomeromycotina</taxon>
        <taxon>Glomeromycetes</taxon>
        <taxon>Diversisporales</taxon>
        <taxon>Gigasporaceae</taxon>
        <taxon>Cetraspora</taxon>
    </lineage>
</organism>
<reference evidence="1" key="1">
    <citation type="submission" date="2021-06" db="EMBL/GenBank/DDBJ databases">
        <authorList>
            <person name="Kallberg Y."/>
            <person name="Tangrot J."/>
            <person name="Rosling A."/>
        </authorList>
    </citation>
    <scope>NUCLEOTIDE SEQUENCE</scope>
    <source>
        <strain evidence="1">28 12/20/2015</strain>
    </source>
</reference>
<dbReference type="EMBL" id="CAJVPW010004480">
    <property type="protein sequence ID" value="CAG8541062.1"/>
    <property type="molecule type" value="Genomic_DNA"/>
</dbReference>
<dbReference type="Proteomes" id="UP000789366">
    <property type="component" value="Unassembled WGS sequence"/>
</dbReference>
<proteinExistence type="predicted"/>
<name>A0ACA9LQS7_9GLOM</name>
<protein>
    <submittedName>
        <fullName evidence="1">13991_t:CDS:1</fullName>
    </submittedName>
</protein>
<comment type="caution">
    <text evidence="1">The sequence shown here is derived from an EMBL/GenBank/DDBJ whole genome shotgun (WGS) entry which is preliminary data.</text>
</comment>
<gene>
    <name evidence="1" type="ORF">SPELUC_LOCUS4805</name>
</gene>
<evidence type="ECO:0000313" key="1">
    <source>
        <dbReference type="EMBL" id="CAG8541062.1"/>
    </source>
</evidence>